<feature type="domain" description="Aminotransferase-like plant mobile" evidence="2">
    <location>
        <begin position="163"/>
        <end position="204"/>
    </location>
</feature>
<dbReference type="PANTHER" id="PTHR46033">
    <property type="entry name" value="PROTEIN MAIN-LIKE 2"/>
    <property type="match status" value="1"/>
</dbReference>
<name>A0A2N9FRS6_FAGSY</name>
<gene>
    <name evidence="3" type="ORF">FSB_LOCUS21298</name>
</gene>
<dbReference type="InterPro" id="IPR044824">
    <property type="entry name" value="MAIN-like"/>
</dbReference>
<evidence type="ECO:0000259" key="2">
    <source>
        <dbReference type="Pfam" id="PF10536"/>
    </source>
</evidence>
<sequence>MASSSSHPTPDTAMASGDDSGIPTADTGTVDAGSISDENVDCSRFSPVSEEDREDFVFPLLDPWYDNGGNFPYIPSKVSLPPSNWEWMLRDQEATADQVWVPPLPSISDLRIQRGDMQPVPIDFEFPCSAAADWFHWVADEFMDVKFCALLERAGVAETILLSRSCNMYRDTEMLRQILRRWCTSTHTFFFSWGELTITLEDVENPLVASLCWVIWTHLLLRCLRKRTLVEQALMARASTRINACDIASQSFELSPDDTRSLTYLSAVNPGWLPVWSDKGVEYTHYCPNRVRRQFGLDQGVPGSPSETLPRTPNIAPFLNDHAFDYWSPSVLRMTMSNKAEGPGFLCPITMHILWRPRLYLPLPKLQFLMPRGRAWALRNGMVPRDGWILYSTAFPSGWKESVKVVEERLRLDSKRGKGSKKIDSGKGASSHAASKQKPKSAAKASSKRPKVAMDMSMIPPSELGGRALMAPVKKAKSKPIQKSAVAPPSSSEEPAAESATPIEKESAVPTPPSTIYDRTRSKRKAVEEQVRSQAKRKVGDEGEGSDQAPIVIEEVSGGDDVVDAGVGTTEVSESIVERQEVELKSTNDVAAKDSPIDWTDSDDAMADEVLGATVSDEAVLVMADEAVQSTTSVMAEEASGGIPVVMADVVPEAHEITRVMADEALVSMADETLVDAAHETALVTADETLAGMADRTRASMVHEMVPIVASFNTGIIVGSAAEEDYDQGTDSVDSEETIADEPQPLQIIPFADQPDESRAIDPIEFHLNPPFARMTSVMEGISLFGVAPHFERILREEGSPMVVIDHSSSGTLIGGQVPALEGILIQNADGGGMADTEVRGVDVVPEDVEAPVLVEKESVAHVVSAAPSSSQTQSAVEGLSAKFGDFTTRFKFGAGFGGPMLSLLGSVLADMRRTSFKTLSEPKILAWRSVVQDLIAVGFDLDFMLEHLRKVARRFFGEAIASEMKIVQEQISSLQSTLAVLVSYQGELMSAAAASPEGC</sequence>
<feature type="compositionally biased region" description="Basic residues" evidence="1">
    <location>
        <begin position="435"/>
        <end position="451"/>
    </location>
</feature>
<dbReference type="GO" id="GO:0010073">
    <property type="term" value="P:meristem maintenance"/>
    <property type="evidence" value="ECO:0007669"/>
    <property type="project" value="InterPro"/>
</dbReference>
<dbReference type="Pfam" id="PF10536">
    <property type="entry name" value="PMD"/>
    <property type="match status" value="1"/>
</dbReference>
<accession>A0A2N9FRS6</accession>
<dbReference type="InterPro" id="IPR019557">
    <property type="entry name" value="AminoTfrase-like_pln_mobile"/>
</dbReference>
<evidence type="ECO:0000313" key="3">
    <source>
        <dbReference type="EMBL" id="SPC93416.1"/>
    </source>
</evidence>
<feature type="compositionally biased region" description="Basic and acidic residues" evidence="1">
    <location>
        <begin position="413"/>
        <end position="425"/>
    </location>
</feature>
<reference evidence="3" key="1">
    <citation type="submission" date="2018-02" db="EMBL/GenBank/DDBJ databases">
        <authorList>
            <person name="Cohen D.B."/>
            <person name="Kent A.D."/>
        </authorList>
    </citation>
    <scope>NUCLEOTIDE SEQUENCE</scope>
</reference>
<feature type="region of interest" description="Disordered" evidence="1">
    <location>
        <begin position="1"/>
        <end position="47"/>
    </location>
</feature>
<dbReference type="PANTHER" id="PTHR46033:SF80">
    <property type="entry name" value="PROTEIN MAIN-LIKE 2-LIKE"/>
    <property type="match status" value="1"/>
</dbReference>
<protein>
    <recommendedName>
        <fullName evidence="2">Aminotransferase-like plant mobile domain-containing protein</fullName>
    </recommendedName>
</protein>
<evidence type="ECO:0000256" key="1">
    <source>
        <dbReference type="SAM" id="MobiDB-lite"/>
    </source>
</evidence>
<feature type="compositionally biased region" description="Low complexity" evidence="1">
    <location>
        <begin position="484"/>
        <end position="500"/>
    </location>
</feature>
<organism evidence="3">
    <name type="scientific">Fagus sylvatica</name>
    <name type="common">Beechnut</name>
    <dbReference type="NCBI Taxonomy" id="28930"/>
    <lineage>
        <taxon>Eukaryota</taxon>
        <taxon>Viridiplantae</taxon>
        <taxon>Streptophyta</taxon>
        <taxon>Embryophyta</taxon>
        <taxon>Tracheophyta</taxon>
        <taxon>Spermatophyta</taxon>
        <taxon>Magnoliopsida</taxon>
        <taxon>eudicotyledons</taxon>
        <taxon>Gunneridae</taxon>
        <taxon>Pentapetalae</taxon>
        <taxon>rosids</taxon>
        <taxon>fabids</taxon>
        <taxon>Fagales</taxon>
        <taxon>Fagaceae</taxon>
        <taxon>Fagus</taxon>
    </lineage>
</organism>
<proteinExistence type="predicted"/>
<feature type="region of interest" description="Disordered" evidence="1">
    <location>
        <begin position="413"/>
        <end position="552"/>
    </location>
</feature>
<dbReference type="AlphaFoldDB" id="A0A2N9FRS6"/>
<dbReference type="EMBL" id="OIVN01001391">
    <property type="protein sequence ID" value="SPC93416.1"/>
    <property type="molecule type" value="Genomic_DNA"/>
</dbReference>